<dbReference type="Pfam" id="PF02706">
    <property type="entry name" value="Wzz"/>
    <property type="match status" value="1"/>
</dbReference>
<proteinExistence type="inferred from homology"/>
<keyword evidence="10" id="KW-1185">Reference proteome</keyword>
<reference evidence="10" key="1">
    <citation type="submission" date="2015-07" db="EMBL/GenBank/DDBJ databases">
        <title>Near-Complete Genome Sequence of the Cellulolytic Bacterium Bacteroides (Pseudobacteroides) cellulosolvens ATCC 35603.</title>
        <authorList>
            <person name="Dassa B."/>
            <person name="Utturkar S.M."/>
            <person name="Klingeman D.M."/>
            <person name="Hurt R.A."/>
            <person name="Keller M."/>
            <person name="Xu J."/>
            <person name="Reddy Y.H.K."/>
            <person name="Borovok I."/>
            <person name="Grinberg I.R."/>
            <person name="Lamed R."/>
            <person name="Zhivin O."/>
            <person name="Bayer E.A."/>
            <person name="Brown S.D."/>
        </authorList>
    </citation>
    <scope>NUCLEOTIDE SEQUENCE [LARGE SCALE GENOMIC DNA]</scope>
    <source>
        <strain evidence="10">DSM 2933</strain>
    </source>
</reference>
<gene>
    <name evidence="9" type="ORF">Bccel_1856</name>
</gene>
<accession>A0A0L6JL86</accession>
<dbReference type="PANTHER" id="PTHR32309:SF13">
    <property type="entry name" value="FERRIC ENTEROBACTIN TRANSPORT PROTEIN FEPE"/>
    <property type="match status" value="1"/>
</dbReference>
<dbReference type="PANTHER" id="PTHR32309">
    <property type="entry name" value="TYROSINE-PROTEIN KINASE"/>
    <property type="match status" value="1"/>
</dbReference>
<comment type="caution">
    <text evidence="9">The sequence shown here is derived from an EMBL/GenBank/DDBJ whole genome shotgun (WGS) entry which is preliminary data.</text>
</comment>
<sequence length="221" mass="24755">MNYERLLRLFIKKLWLIILLPVLTGGSAAFYGFNFIKPLYEASTTLYVVSKTSTSVNVNQYTDNLVTFDMVKDYEELMKSDAVVGKVIEELGLPYDVGELSQKLSVGSKNDTRIMEIAVLDNNPKLAQDIANKFAVVFMLEAIRLIRVENVDIVDIAKQPKTPINSNKPIKYTLLAIMAGFATAVGVIFSLEYLNNKIRTPEDIEKKYGIPVLGNIPNLDI</sequence>
<evidence type="ECO:0000313" key="10">
    <source>
        <dbReference type="Proteomes" id="UP000036923"/>
    </source>
</evidence>
<dbReference type="STRING" id="398512.Bccel_1856"/>
<evidence type="ECO:0000256" key="7">
    <source>
        <dbReference type="SAM" id="Phobius"/>
    </source>
</evidence>
<evidence type="ECO:0000313" key="9">
    <source>
        <dbReference type="EMBL" id="KNY26591.1"/>
    </source>
</evidence>
<protein>
    <submittedName>
        <fullName evidence="9">Lipopolysaccharide biosynthesis protein</fullName>
    </submittedName>
</protein>
<evidence type="ECO:0000256" key="6">
    <source>
        <dbReference type="ARBA" id="ARBA00023136"/>
    </source>
</evidence>
<keyword evidence="3" id="KW-1003">Cell membrane</keyword>
<comment type="similarity">
    <text evidence="2">Belongs to the CpsC/CapA family.</text>
</comment>
<dbReference type="InterPro" id="IPR050445">
    <property type="entry name" value="Bact_polysacc_biosynth/exp"/>
</dbReference>
<evidence type="ECO:0000259" key="8">
    <source>
        <dbReference type="Pfam" id="PF02706"/>
    </source>
</evidence>
<dbReference type="EMBL" id="LGTC01000001">
    <property type="protein sequence ID" value="KNY26591.1"/>
    <property type="molecule type" value="Genomic_DNA"/>
</dbReference>
<keyword evidence="5 7" id="KW-1133">Transmembrane helix</keyword>
<dbReference type="eggNOG" id="COG3944">
    <property type="taxonomic scope" value="Bacteria"/>
</dbReference>
<keyword evidence="4 7" id="KW-0812">Transmembrane</keyword>
<evidence type="ECO:0000256" key="3">
    <source>
        <dbReference type="ARBA" id="ARBA00022475"/>
    </source>
</evidence>
<dbReference type="AlphaFoldDB" id="A0A0L6JL86"/>
<dbReference type="Proteomes" id="UP000036923">
    <property type="component" value="Unassembled WGS sequence"/>
</dbReference>
<organism evidence="9 10">
    <name type="scientific">Pseudobacteroides cellulosolvens ATCC 35603 = DSM 2933</name>
    <dbReference type="NCBI Taxonomy" id="398512"/>
    <lineage>
        <taxon>Bacteria</taxon>
        <taxon>Bacillati</taxon>
        <taxon>Bacillota</taxon>
        <taxon>Clostridia</taxon>
        <taxon>Eubacteriales</taxon>
        <taxon>Oscillospiraceae</taxon>
        <taxon>Pseudobacteroides</taxon>
    </lineage>
</organism>
<dbReference type="RefSeq" id="WP_036938017.1">
    <property type="nucleotide sequence ID" value="NZ_JQKC01000006.1"/>
</dbReference>
<dbReference type="GO" id="GO:0005886">
    <property type="term" value="C:plasma membrane"/>
    <property type="evidence" value="ECO:0007669"/>
    <property type="project" value="UniProtKB-SubCell"/>
</dbReference>
<dbReference type="OrthoDB" id="2360475at2"/>
<evidence type="ECO:0000256" key="4">
    <source>
        <dbReference type="ARBA" id="ARBA00022692"/>
    </source>
</evidence>
<evidence type="ECO:0000256" key="5">
    <source>
        <dbReference type="ARBA" id="ARBA00022989"/>
    </source>
</evidence>
<feature type="domain" description="Polysaccharide chain length determinant N-terminal" evidence="8">
    <location>
        <begin position="5"/>
        <end position="91"/>
    </location>
</feature>
<keyword evidence="6 7" id="KW-0472">Membrane</keyword>
<evidence type="ECO:0000256" key="1">
    <source>
        <dbReference type="ARBA" id="ARBA00004651"/>
    </source>
</evidence>
<evidence type="ECO:0000256" key="2">
    <source>
        <dbReference type="ARBA" id="ARBA00006683"/>
    </source>
</evidence>
<name>A0A0L6JL86_9FIRM</name>
<dbReference type="GO" id="GO:0004713">
    <property type="term" value="F:protein tyrosine kinase activity"/>
    <property type="evidence" value="ECO:0007669"/>
    <property type="project" value="TreeGrafter"/>
</dbReference>
<feature type="transmembrane region" description="Helical" evidence="7">
    <location>
        <begin position="172"/>
        <end position="191"/>
    </location>
</feature>
<comment type="subcellular location">
    <subcellularLocation>
        <location evidence="1">Cell membrane</location>
        <topology evidence="1">Multi-pass membrane protein</topology>
    </subcellularLocation>
</comment>
<dbReference type="InterPro" id="IPR003856">
    <property type="entry name" value="LPS_length_determ_N"/>
</dbReference>